<evidence type="ECO:0000256" key="2">
    <source>
        <dbReference type="ARBA" id="ARBA00023172"/>
    </source>
</evidence>
<keyword evidence="3" id="KW-0175">Coiled coil</keyword>
<dbReference type="SUPFAM" id="SSF53041">
    <property type="entry name" value="Resolvase-like"/>
    <property type="match status" value="1"/>
</dbReference>
<keyword evidence="6" id="KW-1185">Reference proteome</keyword>
<accession>A0A6H9US72</accession>
<dbReference type="Proteomes" id="UP000442707">
    <property type="component" value="Unassembled WGS sequence"/>
</dbReference>
<evidence type="ECO:0000256" key="1">
    <source>
        <dbReference type="ARBA" id="ARBA00023125"/>
    </source>
</evidence>
<evidence type="ECO:0000256" key="3">
    <source>
        <dbReference type="SAM" id="Coils"/>
    </source>
</evidence>
<keyword evidence="2" id="KW-0233">DNA recombination</keyword>
<dbReference type="SMART" id="SM00857">
    <property type="entry name" value="Resolvase"/>
    <property type="match status" value="1"/>
</dbReference>
<dbReference type="InterPro" id="IPR038109">
    <property type="entry name" value="DNA_bind_recomb_sf"/>
</dbReference>
<dbReference type="InterPro" id="IPR011109">
    <property type="entry name" value="DNA_bind_recombinase_dom"/>
</dbReference>
<dbReference type="EMBL" id="VZRB01000032">
    <property type="protein sequence ID" value="KAB1141438.1"/>
    <property type="molecule type" value="Genomic_DNA"/>
</dbReference>
<protein>
    <submittedName>
        <fullName evidence="5">Recombinase family protein</fullName>
    </submittedName>
</protein>
<dbReference type="InterPro" id="IPR036162">
    <property type="entry name" value="Resolvase-like_N_sf"/>
</dbReference>
<name>A0A6H9US72_9ACTN</name>
<dbReference type="Pfam" id="PF00239">
    <property type="entry name" value="Resolvase"/>
    <property type="match status" value="1"/>
</dbReference>
<dbReference type="Gene3D" id="3.40.50.1390">
    <property type="entry name" value="Resolvase, N-terminal catalytic domain"/>
    <property type="match status" value="1"/>
</dbReference>
<dbReference type="PANTHER" id="PTHR30461:SF2">
    <property type="entry name" value="SERINE RECOMBINASE PINE-RELATED"/>
    <property type="match status" value="1"/>
</dbReference>
<organism evidence="5 6">
    <name type="scientific">Streptomyces luteolifulvus</name>
    <dbReference type="NCBI Taxonomy" id="2615112"/>
    <lineage>
        <taxon>Bacteria</taxon>
        <taxon>Bacillati</taxon>
        <taxon>Actinomycetota</taxon>
        <taxon>Actinomycetes</taxon>
        <taxon>Kitasatosporales</taxon>
        <taxon>Streptomycetaceae</taxon>
        <taxon>Streptomyces</taxon>
    </lineage>
</organism>
<evidence type="ECO:0000259" key="4">
    <source>
        <dbReference type="SMART" id="SM00857"/>
    </source>
</evidence>
<keyword evidence="1" id="KW-0238">DNA-binding</keyword>
<dbReference type="AlphaFoldDB" id="A0A6H9US72"/>
<dbReference type="InterPro" id="IPR050639">
    <property type="entry name" value="SSR_resolvase"/>
</dbReference>
<dbReference type="GO" id="GO:0003677">
    <property type="term" value="F:DNA binding"/>
    <property type="evidence" value="ECO:0007669"/>
    <property type="project" value="UniProtKB-KW"/>
</dbReference>
<evidence type="ECO:0000313" key="6">
    <source>
        <dbReference type="Proteomes" id="UP000442707"/>
    </source>
</evidence>
<dbReference type="GO" id="GO:0000150">
    <property type="term" value="F:DNA strand exchange activity"/>
    <property type="evidence" value="ECO:0007669"/>
    <property type="project" value="InterPro"/>
</dbReference>
<gene>
    <name evidence="5" type="ORF">F7R91_32635</name>
</gene>
<dbReference type="Pfam" id="PF07508">
    <property type="entry name" value="Recombinase"/>
    <property type="match status" value="1"/>
</dbReference>
<evidence type="ECO:0000313" key="5">
    <source>
        <dbReference type="EMBL" id="KAB1141438.1"/>
    </source>
</evidence>
<dbReference type="PANTHER" id="PTHR30461">
    <property type="entry name" value="DNA-INVERTASE FROM LAMBDOID PROPHAGE"/>
    <property type="match status" value="1"/>
</dbReference>
<reference evidence="5 6" key="1">
    <citation type="submission" date="2019-09" db="EMBL/GenBank/DDBJ databases">
        <title>Screening of Novel Bioactive Compounds from Soil-Associated.</title>
        <authorList>
            <person name="Zhao S."/>
        </authorList>
    </citation>
    <scope>NUCLEOTIDE SEQUENCE [LARGE SCALE GENOMIC DNA]</scope>
    <source>
        <strain evidence="5 6">HIT-DPA4</strain>
    </source>
</reference>
<feature type="coiled-coil region" evidence="3">
    <location>
        <begin position="403"/>
        <end position="437"/>
    </location>
</feature>
<dbReference type="Gene3D" id="3.90.1750.20">
    <property type="entry name" value="Putative Large Serine Recombinase, Chain B, Domain 2"/>
    <property type="match status" value="1"/>
</dbReference>
<comment type="caution">
    <text evidence="5">The sequence shown here is derived from an EMBL/GenBank/DDBJ whole genome shotgun (WGS) entry which is preliminary data.</text>
</comment>
<proteinExistence type="predicted"/>
<sequence length="545" mass="62017">MLDLPATFRGSPVDEDGEPWLGYIRVSTWKEEKISPELQETALRGWAKRTGRRLLEPLIIDLDVTGRNFKRKIMGGIRRVEAGEARGIAVWKYSRFGRSRDGVAVNLKRLEDAGGQLESATEEVDARTATGRLQRGILFEFAAYESDVRGEQWRETHDHRRYKLHLPATGRPRFGYVWHPRRLPDPERPGQFILQEERYVAHDVLGPAMADRFRQYIDGDPFYALVGELNTDGHRTTRGGHWSEQTLIRYMDSGFCAGLLRVHNPKCQCAPEVRGNCPDVLFIPGAQEELISAELWQMYQERREAMRRTAPRARRATYELSGLMRHTQCRGNLAANNAQRVVDGQTVKVPGFSYRCGRRTVSGPTACPGVWIKREHAEGEVFKWLAREAAPGIDAAPSIPQQRTEVRDDRVQAARERARLQREADQLASALVNLRTDRAMNPDDYGPGEYEAARDRIRTQQAANTKAMERVAEVEATPHRADYESLIVGTVEEWETLNARERNEILKQLVRRVAVTKTEDGVRVEVHPVWEPDPWAPESEGAAVQ</sequence>
<dbReference type="InterPro" id="IPR006119">
    <property type="entry name" value="Resolv_N"/>
</dbReference>
<feature type="domain" description="Resolvase/invertase-type recombinase catalytic" evidence="4">
    <location>
        <begin position="20"/>
        <end position="166"/>
    </location>
</feature>
<dbReference type="CDD" id="cd00338">
    <property type="entry name" value="Ser_Recombinase"/>
    <property type="match status" value="1"/>
</dbReference>